<dbReference type="EMBL" id="PTIS01000001">
    <property type="protein sequence ID" value="PPK49357.1"/>
    <property type="molecule type" value="Genomic_DNA"/>
</dbReference>
<proteinExistence type="predicted"/>
<protein>
    <submittedName>
        <fullName evidence="6">Chorismate binding enzyme</fullName>
    </submittedName>
</protein>
<dbReference type="PANTHER" id="PTHR11236:SF48">
    <property type="entry name" value="ISOCHORISMATE SYNTHASE MENF"/>
    <property type="match status" value="1"/>
</dbReference>
<accession>A0A2S6G0A4</accession>
<organism evidence="6 7">
    <name type="scientific">Clostridium algidicarnis DSM 15099</name>
    <dbReference type="NCBI Taxonomy" id="1121295"/>
    <lineage>
        <taxon>Bacteria</taxon>
        <taxon>Bacillati</taxon>
        <taxon>Bacillota</taxon>
        <taxon>Clostridia</taxon>
        <taxon>Eubacteriales</taxon>
        <taxon>Clostridiaceae</taxon>
        <taxon>Clostridium</taxon>
    </lineage>
</organism>
<evidence type="ECO:0000256" key="1">
    <source>
        <dbReference type="ARBA" id="ARBA00001946"/>
    </source>
</evidence>
<dbReference type="PANTHER" id="PTHR11236">
    <property type="entry name" value="AMINOBENZOATE/ANTHRANILATE SYNTHASE"/>
    <property type="match status" value="1"/>
</dbReference>
<evidence type="ECO:0000256" key="2">
    <source>
        <dbReference type="ARBA" id="ARBA00022723"/>
    </source>
</evidence>
<dbReference type="InterPro" id="IPR019999">
    <property type="entry name" value="Anth_synth_I-like"/>
</dbReference>
<evidence type="ECO:0000256" key="4">
    <source>
        <dbReference type="ARBA" id="ARBA00023239"/>
    </source>
</evidence>
<keyword evidence="2" id="KW-0479">Metal-binding</keyword>
<evidence type="ECO:0000313" key="7">
    <source>
        <dbReference type="Proteomes" id="UP000239863"/>
    </source>
</evidence>
<dbReference type="GO" id="GO:0000162">
    <property type="term" value="P:L-tryptophan biosynthetic process"/>
    <property type="evidence" value="ECO:0007669"/>
    <property type="project" value="TreeGrafter"/>
</dbReference>
<keyword evidence="3" id="KW-0460">Magnesium</keyword>
<dbReference type="Proteomes" id="UP000239863">
    <property type="component" value="Unassembled WGS sequence"/>
</dbReference>
<sequence>MKIQKYSHVMHIVSHVVGKMKKGLNAYDALRICAPAGTVSGAPKVRALEIIEEFENEKRGIYAGAIGYLGFNGSMDTCIAIRTIVFKDNMAYIQAGAGIVEDSNPESEYEETLNKARALMECIRKGV</sequence>
<evidence type="ECO:0000313" key="6">
    <source>
        <dbReference type="EMBL" id="PPK49357.1"/>
    </source>
</evidence>
<evidence type="ECO:0000259" key="5">
    <source>
        <dbReference type="Pfam" id="PF00425"/>
    </source>
</evidence>
<dbReference type="AlphaFoldDB" id="A0A2S6G0A4"/>
<comment type="caution">
    <text evidence="6">The sequence shown here is derived from an EMBL/GenBank/DDBJ whole genome shotgun (WGS) entry which is preliminary data.</text>
</comment>
<dbReference type="InterPro" id="IPR015890">
    <property type="entry name" value="Chorismate_C"/>
</dbReference>
<dbReference type="InterPro" id="IPR005801">
    <property type="entry name" value="ADC_synthase"/>
</dbReference>
<dbReference type="PRINTS" id="PR00095">
    <property type="entry name" value="ANTSNTHASEI"/>
</dbReference>
<reference evidence="6 7" key="1">
    <citation type="submission" date="2018-02" db="EMBL/GenBank/DDBJ databases">
        <title>Genomic Encyclopedia of Archaeal and Bacterial Type Strains, Phase II (KMG-II): from individual species to whole genera.</title>
        <authorList>
            <person name="Goeker M."/>
        </authorList>
    </citation>
    <scope>NUCLEOTIDE SEQUENCE [LARGE SCALE GENOMIC DNA]</scope>
    <source>
        <strain evidence="6 7">DSM 15099</strain>
    </source>
</reference>
<evidence type="ECO:0000256" key="3">
    <source>
        <dbReference type="ARBA" id="ARBA00022842"/>
    </source>
</evidence>
<feature type="domain" description="Chorismate-utilising enzyme C-terminal" evidence="5">
    <location>
        <begin position="1"/>
        <end position="115"/>
    </location>
</feature>
<comment type="cofactor">
    <cofactor evidence="1">
        <name>Mg(2+)</name>
        <dbReference type="ChEBI" id="CHEBI:18420"/>
    </cofactor>
</comment>
<dbReference type="Gene3D" id="3.60.120.10">
    <property type="entry name" value="Anthranilate synthase"/>
    <property type="match status" value="1"/>
</dbReference>
<dbReference type="Pfam" id="PF00425">
    <property type="entry name" value="Chorismate_bind"/>
    <property type="match status" value="1"/>
</dbReference>
<keyword evidence="4" id="KW-0456">Lyase</keyword>
<dbReference type="GO" id="GO:0046872">
    <property type="term" value="F:metal ion binding"/>
    <property type="evidence" value="ECO:0007669"/>
    <property type="project" value="UniProtKB-KW"/>
</dbReference>
<gene>
    <name evidence="6" type="ORF">BD821_10116</name>
</gene>
<dbReference type="GO" id="GO:0016829">
    <property type="term" value="F:lyase activity"/>
    <property type="evidence" value="ECO:0007669"/>
    <property type="project" value="UniProtKB-KW"/>
</dbReference>
<dbReference type="OrthoDB" id="9803598at2"/>
<dbReference type="SUPFAM" id="SSF56322">
    <property type="entry name" value="ADC synthase"/>
    <property type="match status" value="1"/>
</dbReference>
<name>A0A2S6G0A4_9CLOT</name>